<dbReference type="InterPro" id="IPR005358">
    <property type="entry name" value="Puta_zinc/iron-chelating_dom"/>
</dbReference>
<dbReference type="Proteomes" id="UP000075766">
    <property type="component" value="Unassembled WGS sequence"/>
</dbReference>
<reference evidence="2 3" key="1">
    <citation type="submission" date="2016-02" db="EMBL/GenBank/DDBJ databases">
        <title>Genome sequence of Marichromatium gracile YL-28, a purple sulfur bacterium.</title>
        <authorList>
            <person name="Zhao C."/>
            <person name="Hong X."/>
            <person name="Chen S."/>
            <person name="Yang S."/>
        </authorList>
    </citation>
    <scope>NUCLEOTIDE SEQUENCE [LARGE SCALE GENOMIC DNA]</scope>
    <source>
        <strain evidence="2 3">YL28</strain>
    </source>
</reference>
<dbReference type="NCBIfam" id="NF003501">
    <property type="entry name" value="PRK05170.1-5"/>
    <property type="match status" value="1"/>
</dbReference>
<dbReference type="RefSeq" id="WP_062273938.1">
    <property type="nucleotide sequence ID" value="NZ_LSYU01000039.1"/>
</dbReference>
<accession>A0ABR5VHH7</accession>
<evidence type="ECO:0000256" key="1">
    <source>
        <dbReference type="HAMAP-Rule" id="MF_00676"/>
    </source>
</evidence>
<dbReference type="EMBL" id="LSYU01000039">
    <property type="protein sequence ID" value="KXX65141.1"/>
    <property type="molecule type" value="Genomic_DNA"/>
</dbReference>
<dbReference type="PIRSF" id="PIRSF006173">
    <property type="entry name" value="UCP006173"/>
    <property type="match status" value="1"/>
</dbReference>
<comment type="similarity">
    <text evidence="1">Belongs to the UPF0260 family.</text>
</comment>
<dbReference type="InterPro" id="IPR008228">
    <property type="entry name" value="UCP006173"/>
</dbReference>
<dbReference type="PANTHER" id="PTHR37421">
    <property type="entry name" value="UPF0260 PROTEIN YCGN"/>
    <property type="match status" value="1"/>
</dbReference>
<dbReference type="HAMAP" id="MF_00676">
    <property type="entry name" value="UPF0260"/>
    <property type="match status" value="1"/>
</dbReference>
<gene>
    <name evidence="2" type="ORF">AY586_11340</name>
</gene>
<name>A0ABR5VHH7_MARGR</name>
<keyword evidence="3" id="KW-1185">Reference proteome</keyword>
<dbReference type="PANTHER" id="PTHR37421:SF1">
    <property type="entry name" value="UPF0260 PROTEIN YCGN"/>
    <property type="match status" value="1"/>
</dbReference>
<protein>
    <recommendedName>
        <fullName evidence="1">UPF0260 protein AY586_11340</fullName>
    </recommendedName>
</protein>
<proteinExistence type="inferred from homology"/>
<sequence length="147" mass="16614">MNQTAAPFWETTPLELMDAGQWDALCDGCGKCCLEKFEDEDTGRIVYSRIACALLDLDTCRCRDYPNRARRMPDCITLTPEHLADPRWLPETCAYRLLAEGRPLPRWHPLVSGDPESVAEAGESVRGRVLGPETGENPLMHLIDWVR</sequence>
<comment type="caution">
    <text evidence="2">The sequence shown here is derived from an EMBL/GenBank/DDBJ whole genome shotgun (WGS) entry which is preliminary data.</text>
</comment>
<evidence type="ECO:0000313" key="2">
    <source>
        <dbReference type="EMBL" id="KXX65141.1"/>
    </source>
</evidence>
<evidence type="ECO:0000313" key="3">
    <source>
        <dbReference type="Proteomes" id="UP000075766"/>
    </source>
</evidence>
<organism evidence="2 3">
    <name type="scientific">Marichromatium gracile</name>
    <name type="common">Chromatium gracile</name>
    <dbReference type="NCBI Taxonomy" id="1048"/>
    <lineage>
        <taxon>Bacteria</taxon>
        <taxon>Pseudomonadati</taxon>
        <taxon>Pseudomonadota</taxon>
        <taxon>Gammaproteobacteria</taxon>
        <taxon>Chromatiales</taxon>
        <taxon>Chromatiaceae</taxon>
        <taxon>Marichromatium</taxon>
    </lineage>
</organism>
<dbReference type="Pfam" id="PF03692">
    <property type="entry name" value="CxxCxxCC"/>
    <property type="match status" value="1"/>
</dbReference>
<dbReference type="NCBIfam" id="NF003507">
    <property type="entry name" value="PRK05170.2-5"/>
    <property type="match status" value="1"/>
</dbReference>